<dbReference type="RefSeq" id="WP_214441361.1">
    <property type="nucleotide sequence ID" value="NZ_JAECZB010000092.1"/>
</dbReference>
<feature type="region of interest" description="Disordered" evidence="1">
    <location>
        <begin position="92"/>
        <end position="126"/>
    </location>
</feature>
<dbReference type="EMBL" id="JAECZB010000092">
    <property type="protein sequence ID" value="MBH8555139.1"/>
    <property type="molecule type" value="Genomic_DNA"/>
</dbReference>
<keyword evidence="2" id="KW-0732">Signal</keyword>
<reference evidence="3 4" key="1">
    <citation type="journal article" date="2021" name="Int. J. Syst. Evol. Microbiol.">
        <title>Amazonocrinis nigriterrae gen. nov., sp. nov., Atlanticothrix silvestris gen. nov., sp. nov. and Dendronalium phyllosphericum gen. nov., sp. nov., nostocacean cyanobacteria from Brazilian environments.</title>
        <authorList>
            <person name="Alvarenga D.O."/>
            <person name="Andreote A.P.D."/>
            <person name="Branco L.H.Z."/>
            <person name="Delbaje E."/>
            <person name="Cruz R.B."/>
            <person name="Varani A.M."/>
            <person name="Fiore M.F."/>
        </authorList>
    </citation>
    <scope>NUCLEOTIDE SEQUENCE [LARGE SCALE GENOMIC DNA]</scope>
    <source>
        <strain evidence="3 4">CENA357</strain>
    </source>
</reference>
<feature type="chain" id="PRO_5035229852" evidence="2">
    <location>
        <begin position="30"/>
        <end position="126"/>
    </location>
</feature>
<dbReference type="Proteomes" id="UP000599391">
    <property type="component" value="Unassembled WGS sequence"/>
</dbReference>
<feature type="signal peptide" evidence="2">
    <location>
        <begin position="1"/>
        <end position="29"/>
    </location>
</feature>
<keyword evidence="4" id="KW-1185">Reference proteome</keyword>
<evidence type="ECO:0000313" key="3">
    <source>
        <dbReference type="EMBL" id="MBH8555139.1"/>
    </source>
</evidence>
<protein>
    <submittedName>
        <fullName evidence="3">Uncharacterized protein</fullName>
    </submittedName>
</protein>
<organism evidence="3 4">
    <name type="scientific">Atlanticothrix silvestris CENA357</name>
    <dbReference type="NCBI Taxonomy" id="1725252"/>
    <lineage>
        <taxon>Bacteria</taxon>
        <taxon>Bacillati</taxon>
        <taxon>Cyanobacteriota</taxon>
        <taxon>Cyanophyceae</taxon>
        <taxon>Nostocales</taxon>
        <taxon>Nodulariaceae</taxon>
        <taxon>Atlanticothrix</taxon>
        <taxon>Atlanticothrix silvestris</taxon>
    </lineage>
</organism>
<evidence type="ECO:0000256" key="1">
    <source>
        <dbReference type="SAM" id="MobiDB-lite"/>
    </source>
</evidence>
<evidence type="ECO:0000256" key="2">
    <source>
        <dbReference type="SAM" id="SignalP"/>
    </source>
</evidence>
<comment type="caution">
    <text evidence="3">The sequence shown here is derived from an EMBL/GenBank/DDBJ whole genome shotgun (WGS) entry which is preliminary data.</text>
</comment>
<dbReference type="AlphaFoldDB" id="A0A8J7HL51"/>
<accession>A0A8J7HL51</accession>
<proteinExistence type="predicted"/>
<evidence type="ECO:0000313" key="4">
    <source>
        <dbReference type="Proteomes" id="UP000599391"/>
    </source>
</evidence>
<gene>
    <name evidence="3" type="ORF">I8751_22870</name>
</gene>
<sequence>MKKPFLQLSRLVVAGIGFGSLLIAQPSLAQLNQVDAFPSGGSTTDQNTDPFYRPNSGDLNMFDLIHRANFGNFNWNPDQQNQQLNSAAEQFKAEQNKRFQNQQQQGQVVPGLPAVTLPEATPQPQN</sequence>
<name>A0A8J7HL51_9CYAN</name>